<protein>
    <submittedName>
        <fullName evidence="2">Regulatory signaling modulator protein AmpE</fullName>
    </submittedName>
</protein>
<evidence type="ECO:0000313" key="2">
    <source>
        <dbReference type="EMBL" id="MFC0047447.1"/>
    </source>
</evidence>
<dbReference type="InterPro" id="IPR052966">
    <property type="entry name" value="Beta-lactamase_Reg"/>
</dbReference>
<dbReference type="Proteomes" id="UP001589813">
    <property type="component" value="Unassembled WGS sequence"/>
</dbReference>
<dbReference type="InterPro" id="IPR031347">
    <property type="entry name" value="AmpE"/>
</dbReference>
<comment type="caution">
    <text evidence="2">The sequence shown here is derived from an EMBL/GenBank/DDBJ whole genome shotgun (WGS) entry which is preliminary data.</text>
</comment>
<dbReference type="PANTHER" id="PTHR38684">
    <property type="entry name" value="PROTEIN AMPE"/>
    <property type="match status" value="1"/>
</dbReference>
<feature type="transmembrane region" description="Helical" evidence="1">
    <location>
        <begin position="48"/>
        <end position="66"/>
    </location>
</feature>
<gene>
    <name evidence="2" type="primary">ampE</name>
    <name evidence="2" type="ORF">ACFFJP_03965</name>
</gene>
<keyword evidence="1" id="KW-0812">Transmembrane</keyword>
<dbReference type="EMBL" id="JBHLXP010000001">
    <property type="protein sequence ID" value="MFC0047447.1"/>
    <property type="molecule type" value="Genomic_DNA"/>
</dbReference>
<evidence type="ECO:0000313" key="3">
    <source>
        <dbReference type="Proteomes" id="UP001589813"/>
    </source>
</evidence>
<sequence>MTLLSMLIALIVERLAVRGRGWQLVTYLQPYLRFCSSGSVGSIRQQPYFLFVGWLLPAVVIALLIYSVQFWLFQLVLNTVVLLLCIGSWHYRQQYKQFLNACQRDDEQAAFLCMHQMRQAQGAPELTYGPQLIWLNFRYYAAVLFWYALLGAFGAVAYACLRQLAEPMTYQHSSDLPAEDTAAVADAAAPEVETPAVAADSAPVSAGWRLFADDLLHWADWLPVRLFGLGLALVGDFSRTSAVLLQHAGAMQMSAPQLLTELSQAAEPVPEELLNSREAAVSAVALAKRNVLFFLALVAVLTLSGWLS</sequence>
<organism evidence="2 3">
    <name type="scientific">Rheinheimera tilapiae</name>
    <dbReference type="NCBI Taxonomy" id="875043"/>
    <lineage>
        <taxon>Bacteria</taxon>
        <taxon>Pseudomonadati</taxon>
        <taxon>Pseudomonadota</taxon>
        <taxon>Gammaproteobacteria</taxon>
        <taxon>Chromatiales</taxon>
        <taxon>Chromatiaceae</taxon>
        <taxon>Rheinheimera</taxon>
    </lineage>
</organism>
<feature type="transmembrane region" description="Helical" evidence="1">
    <location>
        <begin position="139"/>
        <end position="161"/>
    </location>
</feature>
<keyword evidence="3" id="KW-1185">Reference proteome</keyword>
<reference evidence="2 3" key="1">
    <citation type="submission" date="2024-09" db="EMBL/GenBank/DDBJ databases">
        <authorList>
            <person name="Sun Q."/>
            <person name="Mori K."/>
        </authorList>
    </citation>
    <scope>NUCLEOTIDE SEQUENCE [LARGE SCALE GENOMIC DNA]</scope>
    <source>
        <strain evidence="2 3">KCTC 23315</strain>
    </source>
</reference>
<accession>A0ABV6B9A1</accession>
<name>A0ABV6B9A1_9GAMM</name>
<evidence type="ECO:0000256" key="1">
    <source>
        <dbReference type="SAM" id="Phobius"/>
    </source>
</evidence>
<feature type="transmembrane region" description="Helical" evidence="1">
    <location>
        <begin position="291"/>
        <end position="307"/>
    </location>
</feature>
<proteinExistence type="predicted"/>
<dbReference type="RefSeq" id="WP_377240747.1">
    <property type="nucleotide sequence ID" value="NZ_JBHLXP010000001.1"/>
</dbReference>
<keyword evidence="1" id="KW-0472">Membrane</keyword>
<keyword evidence="1" id="KW-1133">Transmembrane helix</keyword>
<dbReference type="PANTHER" id="PTHR38684:SF1">
    <property type="entry name" value="PROTEIN AMPE"/>
    <property type="match status" value="1"/>
</dbReference>
<dbReference type="Pfam" id="PF17113">
    <property type="entry name" value="AmpE"/>
    <property type="match status" value="2"/>
</dbReference>